<comment type="similarity">
    <text evidence="2 8">Belongs to the organo anion transporter (TC 2.A.60) family.</text>
</comment>
<evidence type="ECO:0000256" key="4">
    <source>
        <dbReference type="ARBA" id="ARBA00022692"/>
    </source>
</evidence>
<feature type="transmembrane region" description="Helical" evidence="8">
    <location>
        <begin position="177"/>
        <end position="199"/>
    </location>
</feature>
<dbReference type="InterPro" id="IPR036259">
    <property type="entry name" value="MFS_trans_sf"/>
</dbReference>
<sequence>MDSHTIKPNARVSSKDPPAVKTNASGKDPQAAKTKASLLSNVKVFVMSHSLLQLSQLLHTSYFKSSISTIERRYGYSSVSTGSLTSLHEVGNLLLVVFVSYLGNRVHRPRVIGMGGLLMAGSAGLLALPHFLSQPYQYNSALAEEEGDICVMNGNSSSPLHCHALSSHHASLQHVPWGLMATAQLLFGLGSAPIQPLGISYIDDYSEPGNAALYIAILFSVSIFGPAFGYLLGSVMLRIYVDVDRIDSSAEVELNPTDPRWVGAWWMGLLVSSTSLLLTSTPYFLFPRHGHTPTQMETDSLKGDKIQLETSLISIIKMFPKHFLKLMTNPVFMLLVLSQCCFSCVISGLATFLGKYLELQFSTSAAKGSFLMGVMNLPAAAIGMLLGGVVMKRTQPSARAIPWVSMMVLSVSILLGIPLFFMGCSLQEVAGVNLHPWTDGSESGCASNCSCLDTTFNPVCGENYLEYISPCHAGCTNYTLHPSEPVRIQAYTQCRCIVGAAGLGHALPGSCGNSCSSLLLPAMILIATAGFIASLTNSPLYMLVLRCVSQEQKVFAIGVQFLLLRMLAWLPGPTLFGVVMDSACVWWKRICGSQLGSCGYYDNDLLRSRYFGLQMALKILGIILLALAGWKVQRGQGYNLEKKGPVAV</sequence>
<feature type="transmembrane region" description="Helical" evidence="8">
    <location>
        <begin position="331"/>
        <end position="350"/>
    </location>
</feature>
<comment type="subcellular location">
    <subcellularLocation>
        <location evidence="1 8">Cell membrane</location>
        <topology evidence="1 8">Multi-pass membrane protein</topology>
    </subcellularLocation>
</comment>
<feature type="region of interest" description="Disordered" evidence="9">
    <location>
        <begin position="1"/>
        <end position="31"/>
    </location>
</feature>
<evidence type="ECO:0000313" key="13">
    <source>
        <dbReference type="Proteomes" id="UP000823561"/>
    </source>
</evidence>
<evidence type="ECO:0000259" key="11">
    <source>
        <dbReference type="PROSITE" id="PS51465"/>
    </source>
</evidence>
<evidence type="ECO:0000256" key="8">
    <source>
        <dbReference type="RuleBase" id="RU362056"/>
    </source>
</evidence>
<feature type="domain" description="Major facilitator superfamily (MFS) profile" evidence="10">
    <location>
        <begin position="36"/>
        <end position="633"/>
    </location>
</feature>
<accession>A0AAV6GTN1</accession>
<dbReference type="GO" id="GO:0016323">
    <property type="term" value="C:basolateral plasma membrane"/>
    <property type="evidence" value="ECO:0007669"/>
    <property type="project" value="TreeGrafter"/>
</dbReference>
<dbReference type="GO" id="GO:0043252">
    <property type="term" value="P:sodium-independent organic anion transport"/>
    <property type="evidence" value="ECO:0007669"/>
    <property type="project" value="TreeGrafter"/>
</dbReference>
<evidence type="ECO:0000256" key="3">
    <source>
        <dbReference type="ARBA" id="ARBA00022475"/>
    </source>
</evidence>
<dbReference type="InterPro" id="IPR020846">
    <property type="entry name" value="MFS_dom"/>
</dbReference>
<feature type="transmembrane region" description="Helical" evidence="8">
    <location>
        <begin position="518"/>
        <end position="542"/>
    </location>
</feature>
<dbReference type="InterPro" id="IPR036058">
    <property type="entry name" value="Kazal_dom_sf"/>
</dbReference>
<keyword evidence="4 8" id="KW-0812">Transmembrane</keyword>
<dbReference type="SUPFAM" id="SSF103473">
    <property type="entry name" value="MFS general substrate transporter"/>
    <property type="match status" value="1"/>
</dbReference>
<feature type="transmembrane region" description="Helical" evidence="8">
    <location>
        <begin position="554"/>
        <end position="572"/>
    </location>
</feature>
<keyword evidence="8" id="KW-0406">Ion transport</keyword>
<keyword evidence="6 8" id="KW-0472">Membrane</keyword>
<evidence type="ECO:0000256" key="9">
    <source>
        <dbReference type="SAM" id="MobiDB-lite"/>
    </source>
</evidence>
<evidence type="ECO:0000256" key="6">
    <source>
        <dbReference type="ARBA" id="ARBA00023136"/>
    </source>
</evidence>
<dbReference type="SUPFAM" id="SSF100895">
    <property type="entry name" value="Kazal-type serine protease inhibitors"/>
    <property type="match status" value="1"/>
</dbReference>
<evidence type="ECO:0000256" key="1">
    <source>
        <dbReference type="ARBA" id="ARBA00004651"/>
    </source>
</evidence>
<dbReference type="Pfam" id="PF03137">
    <property type="entry name" value="OATP"/>
    <property type="match status" value="1"/>
</dbReference>
<comment type="caution">
    <text evidence="8">Lacks conserved residue(s) required for the propagation of feature annotation.</text>
</comment>
<feature type="domain" description="Kazal-like" evidence="11">
    <location>
        <begin position="439"/>
        <end position="495"/>
    </location>
</feature>
<keyword evidence="13" id="KW-1185">Reference proteome</keyword>
<dbReference type="Gene3D" id="1.20.1250.20">
    <property type="entry name" value="MFS general substrate transporter like domains"/>
    <property type="match status" value="2"/>
</dbReference>
<evidence type="ECO:0000256" key="7">
    <source>
        <dbReference type="ARBA" id="ARBA00023157"/>
    </source>
</evidence>
<keyword evidence="5 8" id="KW-1133">Transmembrane helix</keyword>
<name>A0AAV6GTN1_9TELE</name>
<organism evidence="12 13">
    <name type="scientific">Alosa alosa</name>
    <name type="common">allis shad</name>
    <dbReference type="NCBI Taxonomy" id="278164"/>
    <lineage>
        <taxon>Eukaryota</taxon>
        <taxon>Metazoa</taxon>
        <taxon>Chordata</taxon>
        <taxon>Craniata</taxon>
        <taxon>Vertebrata</taxon>
        <taxon>Euteleostomi</taxon>
        <taxon>Actinopterygii</taxon>
        <taxon>Neopterygii</taxon>
        <taxon>Teleostei</taxon>
        <taxon>Clupei</taxon>
        <taxon>Clupeiformes</taxon>
        <taxon>Clupeoidei</taxon>
        <taxon>Clupeidae</taxon>
        <taxon>Alosa</taxon>
    </lineage>
</organism>
<dbReference type="Proteomes" id="UP000823561">
    <property type="component" value="Chromosome 8"/>
</dbReference>
<evidence type="ECO:0000313" key="12">
    <source>
        <dbReference type="EMBL" id="KAG5276936.1"/>
    </source>
</evidence>
<dbReference type="InterPro" id="IPR004156">
    <property type="entry name" value="OATP"/>
</dbReference>
<dbReference type="EMBL" id="JADWDJ010000008">
    <property type="protein sequence ID" value="KAG5276936.1"/>
    <property type="molecule type" value="Genomic_DNA"/>
</dbReference>
<keyword evidence="3" id="KW-1003">Cell membrane</keyword>
<dbReference type="GO" id="GO:0006811">
    <property type="term" value="P:monoatomic ion transport"/>
    <property type="evidence" value="ECO:0007669"/>
    <property type="project" value="UniProtKB-KW"/>
</dbReference>
<feature type="transmembrane region" description="Helical" evidence="8">
    <location>
        <begin position="211"/>
        <end position="232"/>
    </location>
</feature>
<dbReference type="PROSITE" id="PS51465">
    <property type="entry name" value="KAZAL_2"/>
    <property type="match status" value="1"/>
</dbReference>
<dbReference type="PROSITE" id="PS50850">
    <property type="entry name" value="MFS"/>
    <property type="match status" value="1"/>
</dbReference>
<protein>
    <recommendedName>
        <fullName evidence="8">Solute carrier organic anion transporter family member</fullName>
    </recommendedName>
</protein>
<dbReference type="PANTHER" id="PTHR11388">
    <property type="entry name" value="ORGANIC ANION TRANSPORTER"/>
    <property type="match status" value="1"/>
</dbReference>
<feature type="transmembrane region" description="Helical" evidence="8">
    <location>
        <begin position="111"/>
        <end position="132"/>
    </location>
</feature>
<feature type="transmembrane region" description="Helical" evidence="8">
    <location>
        <begin position="610"/>
        <end position="630"/>
    </location>
</feature>
<feature type="transmembrane region" description="Helical" evidence="8">
    <location>
        <begin position="403"/>
        <end position="423"/>
    </location>
</feature>
<keyword evidence="7" id="KW-1015">Disulfide bond</keyword>
<keyword evidence="8" id="KW-0813">Transport</keyword>
<dbReference type="GO" id="GO:0015132">
    <property type="term" value="F:prostaglandin transmembrane transporter activity"/>
    <property type="evidence" value="ECO:0007669"/>
    <property type="project" value="TreeGrafter"/>
</dbReference>
<dbReference type="Pfam" id="PF07648">
    <property type="entry name" value="Kazal_2"/>
    <property type="match status" value="1"/>
</dbReference>
<dbReference type="GO" id="GO:0015347">
    <property type="term" value="F:sodium-independent organic anion transmembrane transporter activity"/>
    <property type="evidence" value="ECO:0007669"/>
    <property type="project" value="TreeGrafter"/>
</dbReference>
<evidence type="ECO:0000256" key="2">
    <source>
        <dbReference type="ARBA" id="ARBA00009657"/>
    </source>
</evidence>
<evidence type="ECO:0000259" key="10">
    <source>
        <dbReference type="PROSITE" id="PS50850"/>
    </source>
</evidence>
<dbReference type="PANTHER" id="PTHR11388:SF14">
    <property type="entry name" value="SOLUTE CARRIER ORGANIC ANION TRANSPORTER FAMILY MEMBER 2A1"/>
    <property type="match status" value="1"/>
</dbReference>
<comment type="caution">
    <text evidence="12">The sequence shown here is derived from an EMBL/GenBank/DDBJ whole genome shotgun (WGS) entry which is preliminary data.</text>
</comment>
<dbReference type="AlphaFoldDB" id="A0AAV6GTN1"/>
<dbReference type="InterPro" id="IPR002350">
    <property type="entry name" value="Kazal_dom"/>
</dbReference>
<reference evidence="12" key="1">
    <citation type="submission" date="2020-10" db="EMBL/GenBank/DDBJ databases">
        <title>Chromosome-scale genome assembly of the Allis shad, Alosa alosa.</title>
        <authorList>
            <person name="Margot Z."/>
            <person name="Christophe K."/>
            <person name="Cabau C."/>
            <person name="Louis A."/>
            <person name="Berthelot C."/>
            <person name="Parey E."/>
            <person name="Roest Crollius H."/>
            <person name="Montfort J."/>
            <person name="Robinson-Rechavi M."/>
            <person name="Bucao C."/>
            <person name="Bouchez O."/>
            <person name="Gislard M."/>
            <person name="Lluch J."/>
            <person name="Milhes M."/>
            <person name="Lampietro C."/>
            <person name="Lopez Roques C."/>
            <person name="Donnadieu C."/>
            <person name="Braasch I."/>
            <person name="Desvignes T."/>
            <person name="Postlethwait J."/>
            <person name="Bobe J."/>
            <person name="Guiguen Y."/>
        </authorList>
    </citation>
    <scope>NUCLEOTIDE SEQUENCE</scope>
    <source>
        <strain evidence="12">M-15738</strain>
        <tissue evidence="12">Blood</tissue>
    </source>
</reference>
<proteinExistence type="inferred from homology"/>
<gene>
    <name evidence="12" type="ORF">AALO_G00111600</name>
</gene>
<dbReference type="NCBIfam" id="TIGR00805">
    <property type="entry name" value="oat"/>
    <property type="match status" value="1"/>
</dbReference>
<feature type="transmembrane region" description="Helical" evidence="8">
    <location>
        <begin position="264"/>
        <end position="286"/>
    </location>
</feature>
<feature type="transmembrane region" description="Helical" evidence="8">
    <location>
        <begin position="370"/>
        <end position="391"/>
    </location>
</feature>
<evidence type="ECO:0000256" key="5">
    <source>
        <dbReference type="ARBA" id="ARBA00022989"/>
    </source>
</evidence>